<dbReference type="EMBL" id="BMFW01000034">
    <property type="protein sequence ID" value="GGI01439.1"/>
    <property type="molecule type" value="Genomic_DNA"/>
</dbReference>
<evidence type="ECO:0000313" key="2">
    <source>
        <dbReference type="Proteomes" id="UP000643279"/>
    </source>
</evidence>
<gene>
    <name evidence="1" type="ORF">GCM10007170_40880</name>
</gene>
<sequence length="75" mass="7990">MVNVNFRSRISTILGTERNPLATASGSSTAQRVQERDALMSAAAMLLQPVGAVRAHEDDVAVVIRKGCPRMAPKA</sequence>
<proteinExistence type="predicted"/>
<reference evidence="2" key="1">
    <citation type="journal article" date="2019" name="Int. J. Syst. Evol. Microbiol.">
        <title>The Global Catalogue of Microorganisms (GCM) 10K type strain sequencing project: providing services to taxonomists for standard genome sequencing and annotation.</title>
        <authorList>
            <consortium name="The Broad Institute Genomics Platform"/>
            <consortium name="The Broad Institute Genome Sequencing Center for Infectious Disease"/>
            <person name="Wu L."/>
            <person name="Ma J."/>
        </authorList>
    </citation>
    <scope>NUCLEOTIDE SEQUENCE [LARGE SCALE GENOMIC DNA]</scope>
    <source>
        <strain evidence="2">CGMCC 1.12778</strain>
    </source>
</reference>
<protein>
    <submittedName>
        <fullName evidence="1">Uncharacterized protein</fullName>
    </submittedName>
</protein>
<organism evidence="1 2">
    <name type="scientific">Arthrobacter liuii</name>
    <dbReference type="NCBI Taxonomy" id="1476996"/>
    <lineage>
        <taxon>Bacteria</taxon>
        <taxon>Bacillati</taxon>
        <taxon>Actinomycetota</taxon>
        <taxon>Actinomycetes</taxon>
        <taxon>Micrococcales</taxon>
        <taxon>Micrococcaceae</taxon>
        <taxon>Arthrobacter</taxon>
    </lineage>
</organism>
<evidence type="ECO:0000313" key="1">
    <source>
        <dbReference type="EMBL" id="GGI01439.1"/>
    </source>
</evidence>
<comment type="caution">
    <text evidence="1">The sequence shown here is derived from an EMBL/GenBank/DDBJ whole genome shotgun (WGS) entry which is preliminary data.</text>
</comment>
<keyword evidence="2" id="KW-1185">Reference proteome</keyword>
<dbReference type="Proteomes" id="UP000643279">
    <property type="component" value="Unassembled WGS sequence"/>
</dbReference>
<accession>A0ABQ2AZS7</accession>
<name>A0ABQ2AZS7_9MICC</name>